<keyword evidence="5" id="KW-1185">Reference proteome</keyword>
<feature type="domain" description="Gcp-like" evidence="1">
    <location>
        <begin position="35"/>
        <end position="127"/>
    </location>
</feature>
<dbReference type="RefSeq" id="WP_264845308.1">
    <property type="nucleotide sequence ID" value="NZ_BPMA01000007.1"/>
</dbReference>
<evidence type="ECO:0000313" key="4">
    <source>
        <dbReference type="Proteomes" id="UP001207736"/>
    </source>
</evidence>
<dbReference type="EMBL" id="BQKB01000031">
    <property type="protein sequence ID" value="GJM53232.1"/>
    <property type="molecule type" value="Genomic_DNA"/>
</dbReference>
<dbReference type="InterPro" id="IPR022496">
    <property type="entry name" value="T6A_TsaB"/>
</dbReference>
<dbReference type="PANTHER" id="PTHR11735:SF11">
    <property type="entry name" value="TRNA THREONYLCARBAMOYLADENOSINE BIOSYNTHESIS PROTEIN TSAB"/>
    <property type="match status" value="1"/>
</dbReference>
<dbReference type="NCBIfam" id="TIGR03725">
    <property type="entry name" value="T6A_YeaZ"/>
    <property type="match status" value="1"/>
</dbReference>
<evidence type="ECO:0000313" key="5">
    <source>
        <dbReference type="Proteomes" id="UP001208692"/>
    </source>
</evidence>
<dbReference type="InterPro" id="IPR000905">
    <property type="entry name" value="Gcp-like_dom"/>
</dbReference>
<dbReference type="Proteomes" id="UP001208692">
    <property type="component" value="Unassembled WGS sequence"/>
</dbReference>
<dbReference type="PANTHER" id="PTHR11735">
    <property type="entry name" value="TRNA N6-ADENOSINE THREONYLCARBAMOYLTRANSFERASE"/>
    <property type="match status" value="1"/>
</dbReference>
<dbReference type="AlphaFoldDB" id="A0AAV5B0A9"/>
<evidence type="ECO:0000259" key="1">
    <source>
        <dbReference type="Pfam" id="PF00814"/>
    </source>
</evidence>
<reference evidence="2 5" key="1">
    <citation type="submission" date="2021-11" db="EMBL/GenBank/DDBJ databases">
        <title>Draft genome sequence of Capnocytophaga sp. strain KC07075 isolated from cat oral cavity.</title>
        <authorList>
            <person name="Suzuki M."/>
            <person name="Imaoka K."/>
            <person name="Kimura M."/>
            <person name="Morikawa S."/>
            <person name="Maeda K."/>
        </authorList>
    </citation>
    <scope>NUCLEOTIDE SEQUENCE</scope>
    <source>
        <strain evidence="2">KC07075</strain>
        <strain evidence="3 5">KC07079</strain>
    </source>
</reference>
<gene>
    <name evidence="2" type="ORF">RCZ15_23240</name>
    <name evidence="3" type="ORF">RCZ16_15490</name>
</gene>
<comment type="caution">
    <text evidence="2">The sequence shown here is derived from an EMBL/GenBank/DDBJ whole genome shotgun (WGS) entry which is preliminary data.</text>
</comment>
<dbReference type="Pfam" id="PF00814">
    <property type="entry name" value="TsaD"/>
    <property type="match status" value="1"/>
</dbReference>
<evidence type="ECO:0000313" key="3">
    <source>
        <dbReference type="EMBL" id="GJM53232.1"/>
    </source>
</evidence>
<dbReference type="InterPro" id="IPR043129">
    <property type="entry name" value="ATPase_NBD"/>
</dbReference>
<sequence length="220" mass="24478">MYILCIETSGTNCSVAISYEGKCIASKEINTGNFSHAEKLHVFIQSLLEEVAISSNNFKAIAVSAGPGSYTGLRIGVSSAKGLCYAWNLPLIAIPTLEILAHSIQTDNKLIIPMLDARRMEVYASIFDAKYNEISPVKAQILEPNSFIEYLSSNEVIFLGDGSDKFSKICPHPNAIFIKDKFPSAITMCNLAWMRYQNQSFEDIAYYEPFYLKNFVANSK</sequence>
<dbReference type="GO" id="GO:0002949">
    <property type="term" value="P:tRNA threonylcarbamoyladenosine modification"/>
    <property type="evidence" value="ECO:0007669"/>
    <property type="project" value="InterPro"/>
</dbReference>
<protein>
    <submittedName>
        <fullName evidence="2">tRNA (Adenosine(37)-N6)-threonylcarbamoyltransferase complex dimerization subunit type 1 TsaB</fullName>
    </submittedName>
</protein>
<evidence type="ECO:0000313" key="2">
    <source>
        <dbReference type="EMBL" id="GJM51351.1"/>
    </source>
</evidence>
<dbReference type="SUPFAM" id="SSF53067">
    <property type="entry name" value="Actin-like ATPase domain"/>
    <property type="match status" value="2"/>
</dbReference>
<dbReference type="Gene3D" id="3.30.420.40">
    <property type="match status" value="2"/>
</dbReference>
<proteinExistence type="predicted"/>
<name>A0AAV5B0A9_9FLAO</name>
<dbReference type="CDD" id="cd24032">
    <property type="entry name" value="ASKHA_NBD_TsaB"/>
    <property type="match status" value="1"/>
</dbReference>
<dbReference type="GO" id="GO:0005829">
    <property type="term" value="C:cytosol"/>
    <property type="evidence" value="ECO:0007669"/>
    <property type="project" value="TreeGrafter"/>
</dbReference>
<accession>A0AAV5B0A9</accession>
<organism evidence="2 4">
    <name type="scientific">Capnocytophaga catalasegens</name>
    <dbReference type="NCBI Taxonomy" id="1004260"/>
    <lineage>
        <taxon>Bacteria</taxon>
        <taxon>Pseudomonadati</taxon>
        <taxon>Bacteroidota</taxon>
        <taxon>Flavobacteriia</taxon>
        <taxon>Flavobacteriales</taxon>
        <taxon>Flavobacteriaceae</taxon>
        <taxon>Capnocytophaga</taxon>
    </lineage>
</organism>
<dbReference type="Proteomes" id="UP001207736">
    <property type="component" value="Unassembled WGS sequence"/>
</dbReference>
<dbReference type="EMBL" id="BQKA01000050">
    <property type="protein sequence ID" value="GJM51351.1"/>
    <property type="molecule type" value="Genomic_DNA"/>
</dbReference>